<evidence type="ECO:0000256" key="1">
    <source>
        <dbReference type="SAM" id="MobiDB-lite"/>
    </source>
</evidence>
<evidence type="ECO:0008006" key="4">
    <source>
        <dbReference type="Google" id="ProtNLM"/>
    </source>
</evidence>
<evidence type="ECO:0000313" key="2">
    <source>
        <dbReference type="EMBL" id="MBA8796311.1"/>
    </source>
</evidence>
<feature type="compositionally biased region" description="Low complexity" evidence="1">
    <location>
        <begin position="19"/>
        <end position="32"/>
    </location>
</feature>
<dbReference type="EMBL" id="JACGWT010000009">
    <property type="protein sequence ID" value="MBA8796311.1"/>
    <property type="molecule type" value="Genomic_DNA"/>
</dbReference>
<feature type="compositionally biased region" description="Acidic residues" evidence="1">
    <location>
        <begin position="48"/>
        <end position="58"/>
    </location>
</feature>
<accession>A0A7W3IW18</accession>
<sequence length="302" mass="32402">MIFGRKKRQADTEPTSADAAEPVETAAAPVTDDAADTDDTGTAADTDTTADTDADDSDGAATTRGAQATEVAGTDEQGEDPEAEELDVEELDAQDWRTDGPWDASEVDPEQLEVGADLPRIDLGSVILTGVEGMELQLQVAEDTQQIVSAMMVLNEQVTVDDEVHELNSALEVAAFAAPRSPGFWSEIREEILEGAQEAGGSAGLTAGPFGVEVRRMMLLETPEGEQGYQPSRMWVVEGPRWILRGVVYGHGALEGVPGDHVEHIADVFRQIVVRRGDDPMAPGDLLPLRLPENMVEEPNEE</sequence>
<proteinExistence type="predicted"/>
<dbReference type="Proteomes" id="UP000523079">
    <property type="component" value="Unassembled WGS sequence"/>
</dbReference>
<keyword evidence="3" id="KW-1185">Reference proteome</keyword>
<organism evidence="2 3">
    <name type="scientific">Microlunatus kandeliicorticis</name>
    <dbReference type="NCBI Taxonomy" id="1759536"/>
    <lineage>
        <taxon>Bacteria</taxon>
        <taxon>Bacillati</taxon>
        <taxon>Actinomycetota</taxon>
        <taxon>Actinomycetes</taxon>
        <taxon>Propionibacteriales</taxon>
        <taxon>Propionibacteriaceae</taxon>
        <taxon>Microlunatus</taxon>
    </lineage>
</organism>
<dbReference type="Pfam" id="PF12502">
    <property type="entry name" value="DUF3710"/>
    <property type="match status" value="1"/>
</dbReference>
<dbReference type="RefSeq" id="WP_182561940.1">
    <property type="nucleotide sequence ID" value="NZ_JACGWT010000009.1"/>
</dbReference>
<dbReference type="AlphaFoldDB" id="A0A7W3IW18"/>
<gene>
    <name evidence="2" type="ORF">FHX74_003964</name>
</gene>
<reference evidence="2 3" key="1">
    <citation type="submission" date="2020-07" db="EMBL/GenBank/DDBJ databases">
        <title>Sequencing the genomes of 1000 actinobacteria strains.</title>
        <authorList>
            <person name="Klenk H.-P."/>
        </authorList>
    </citation>
    <scope>NUCLEOTIDE SEQUENCE [LARGE SCALE GENOMIC DNA]</scope>
    <source>
        <strain evidence="2 3">DSM 100723</strain>
    </source>
</reference>
<name>A0A7W3IW18_9ACTN</name>
<comment type="caution">
    <text evidence="2">The sequence shown here is derived from an EMBL/GenBank/DDBJ whole genome shotgun (WGS) entry which is preliminary data.</text>
</comment>
<dbReference type="InterPro" id="IPR022183">
    <property type="entry name" value="DUF3710"/>
</dbReference>
<evidence type="ECO:0000313" key="3">
    <source>
        <dbReference type="Proteomes" id="UP000523079"/>
    </source>
</evidence>
<protein>
    <recommendedName>
        <fullName evidence="4">DUF3710 domain-containing protein</fullName>
    </recommendedName>
</protein>
<feature type="region of interest" description="Disordered" evidence="1">
    <location>
        <begin position="1"/>
        <end position="101"/>
    </location>
</feature>
<feature type="compositionally biased region" description="Acidic residues" evidence="1">
    <location>
        <begin position="76"/>
        <end position="93"/>
    </location>
</feature>